<feature type="domain" description="GST N-terminal" evidence="6">
    <location>
        <begin position="4"/>
        <end position="86"/>
    </location>
</feature>
<evidence type="ECO:0000313" key="8">
    <source>
        <dbReference type="Proteomes" id="UP000199652"/>
    </source>
</evidence>
<dbReference type="OrthoDB" id="9795531at2"/>
<keyword evidence="3" id="KW-0249">Electron transport</keyword>
<dbReference type="InterPro" id="IPR004045">
    <property type="entry name" value="Glutathione_S-Trfase_N"/>
</dbReference>
<keyword evidence="2" id="KW-0813">Transport</keyword>
<organism evidence="7 8">
    <name type="scientific">Eubacterium barkeri</name>
    <name type="common">Clostridium barkeri</name>
    <dbReference type="NCBI Taxonomy" id="1528"/>
    <lineage>
        <taxon>Bacteria</taxon>
        <taxon>Bacillati</taxon>
        <taxon>Bacillota</taxon>
        <taxon>Clostridia</taxon>
        <taxon>Eubacteriales</taxon>
        <taxon>Eubacteriaceae</taxon>
        <taxon>Eubacterium</taxon>
    </lineage>
</organism>
<dbReference type="EMBL" id="FNOU01000022">
    <property type="protein sequence ID" value="SDY25428.1"/>
    <property type="molecule type" value="Genomic_DNA"/>
</dbReference>
<proteinExistence type="inferred from homology"/>
<dbReference type="STRING" id="1528.SAMN04488579_12230"/>
<dbReference type="InterPro" id="IPR002109">
    <property type="entry name" value="Glutaredoxin"/>
</dbReference>
<evidence type="ECO:0000256" key="5">
    <source>
        <dbReference type="ARBA" id="ARBA00023284"/>
    </source>
</evidence>
<accession>A0A1H3IEA3</accession>
<dbReference type="InterPro" id="IPR011767">
    <property type="entry name" value="GLR_AS"/>
</dbReference>
<dbReference type="PROSITE" id="PS50404">
    <property type="entry name" value="GST_NTER"/>
    <property type="match status" value="1"/>
</dbReference>
<dbReference type="PANTHER" id="PTHR46679">
    <property type="match status" value="1"/>
</dbReference>
<evidence type="ECO:0000259" key="6">
    <source>
        <dbReference type="PROSITE" id="PS50404"/>
    </source>
</evidence>
<dbReference type="PROSITE" id="PS51354">
    <property type="entry name" value="GLUTAREDOXIN_2"/>
    <property type="match status" value="1"/>
</dbReference>
<dbReference type="InterPro" id="IPR014025">
    <property type="entry name" value="Glutaredoxin_subgr"/>
</dbReference>
<dbReference type="PROSITE" id="PS00195">
    <property type="entry name" value="GLUTAREDOXIN_1"/>
    <property type="match status" value="1"/>
</dbReference>
<gene>
    <name evidence="7" type="ORF">SAMN04488579_12230</name>
</gene>
<dbReference type="GO" id="GO:0015035">
    <property type="term" value="F:protein-disulfide reductase activity"/>
    <property type="evidence" value="ECO:0007669"/>
    <property type="project" value="TreeGrafter"/>
</dbReference>
<evidence type="ECO:0000256" key="2">
    <source>
        <dbReference type="ARBA" id="ARBA00022448"/>
    </source>
</evidence>
<evidence type="ECO:0000256" key="3">
    <source>
        <dbReference type="ARBA" id="ARBA00022982"/>
    </source>
</evidence>
<dbReference type="PRINTS" id="PR00160">
    <property type="entry name" value="GLUTAREDOXIN"/>
</dbReference>
<reference evidence="8" key="1">
    <citation type="submission" date="2016-10" db="EMBL/GenBank/DDBJ databases">
        <authorList>
            <person name="Varghese N."/>
            <person name="Submissions S."/>
        </authorList>
    </citation>
    <scope>NUCLEOTIDE SEQUENCE [LARGE SCALE GENOMIC DNA]</scope>
    <source>
        <strain evidence="8">VPI 5359</strain>
    </source>
</reference>
<protein>
    <submittedName>
        <fullName evidence="7">Glutaredoxin 3</fullName>
    </submittedName>
</protein>
<comment type="similarity">
    <text evidence="1">Belongs to the glutaredoxin family.</text>
</comment>
<evidence type="ECO:0000313" key="7">
    <source>
        <dbReference type="EMBL" id="SDY25428.1"/>
    </source>
</evidence>
<keyword evidence="8" id="KW-1185">Reference proteome</keyword>
<keyword evidence="5" id="KW-0676">Redox-active center</keyword>
<dbReference type="AlphaFoldDB" id="A0A1H3IEA3"/>
<dbReference type="PANTHER" id="PTHR46679:SF1">
    <property type="entry name" value="GLUTAREDOXIN-2, MITOCHONDRIAL"/>
    <property type="match status" value="1"/>
</dbReference>
<dbReference type="RefSeq" id="WP_090246577.1">
    <property type="nucleotide sequence ID" value="NZ_FNOU01000022.1"/>
</dbReference>
<evidence type="ECO:0000256" key="1">
    <source>
        <dbReference type="ARBA" id="ARBA00007787"/>
    </source>
</evidence>
<keyword evidence="4" id="KW-1015">Disulfide bond</keyword>
<name>A0A1H3IEA3_EUBBA</name>
<dbReference type="SUPFAM" id="SSF52833">
    <property type="entry name" value="Thioredoxin-like"/>
    <property type="match status" value="1"/>
</dbReference>
<dbReference type="Proteomes" id="UP000199652">
    <property type="component" value="Unassembled WGS sequence"/>
</dbReference>
<dbReference type="Pfam" id="PF00462">
    <property type="entry name" value="Glutaredoxin"/>
    <property type="match status" value="1"/>
</dbReference>
<dbReference type="InterPro" id="IPR036249">
    <property type="entry name" value="Thioredoxin-like_sf"/>
</dbReference>
<sequence>MQNKKITLYTWPHCPFCISAKRLLKARGLQYEDHNILGKSAEKEDLIAKTGQTTVPYIFFDDELIGGYSELAALDDSGKLAEIFGK</sequence>
<dbReference type="Gene3D" id="3.40.30.10">
    <property type="entry name" value="Glutaredoxin"/>
    <property type="match status" value="1"/>
</dbReference>
<evidence type="ECO:0000256" key="4">
    <source>
        <dbReference type="ARBA" id="ARBA00023157"/>
    </source>
</evidence>